<gene>
    <name evidence="6" type="ORF">GMA64_11665</name>
</gene>
<evidence type="ECO:0000256" key="3">
    <source>
        <dbReference type="ARBA" id="ARBA00022989"/>
    </source>
</evidence>
<name>A0A6I3N9Q9_9FIRM</name>
<sequence length="363" mass="41338">MRLLMWLYVNLKVVFKQFPMTILYMLGLPLFIGLLMGNMMTILFANPNSMEPLPLQIIDEDQSTLSNQLISFLNDESMSSYFIISNDECASTLVIPDGYEENLLTGMGGELVLEELNTNKHMLSLTVAKSILDQYHEGLFRSLSTDNPEQLSLIYDNTSLKSVYIESALALNSTTYYSVGMMSFFVFMMIMNISGASYKSAELGLDKRMYSAPLTRVRMFNYDYLANLLYCVILLSFYVLVYRVLGYSFEGPIALLLLPILATSCFMVSVGSFIGHFFSAKYGNMLALILFFLQIFIGGTFLPTDSVATFSPSYSITKMFQNYILYGTWESLKTPFLMTIAIALSLYLMTCLKEKYRFWEVKR</sequence>
<keyword evidence="3" id="KW-1133">Transmembrane helix</keyword>
<comment type="subcellular location">
    <subcellularLocation>
        <location evidence="1">Membrane</location>
        <topology evidence="1">Multi-pass membrane protein</topology>
    </subcellularLocation>
</comment>
<evidence type="ECO:0000256" key="1">
    <source>
        <dbReference type="ARBA" id="ARBA00004141"/>
    </source>
</evidence>
<reference evidence="6" key="1">
    <citation type="journal article" date="2019" name="Nat. Med.">
        <title>A library of human gut bacterial isolates paired with longitudinal multiomics data enables mechanistic microbiome research.</title>
        <authorList>
            <person name="Poyet M."/>
            <person name="Groussin M."/>
            <person name="Gibbons S.M."/>
            <person name="Avila-Pacheco J."/>
            <person name="Jiang X."/>
            <person name="Kearney S.M."/>
            <person name="Perrotta A.R."/>
            <person name="Berdy B."/>
            <person name="Zhao S."/>
            <person name="Lieberman T.D."/>
            <person name="Swanson P.K."/>
            <person name="Smith M."/>
            <person name="Roesemann S."/>
            <person name="Alexander J.E."/>
            <person name="Rich S.A."/>
            <person name="Livny J."/>
            <person name="Vlamakis H."/>
            <person name="Clish C."/>
            <person name="Bullock K."/>
            <person name="Deik A."/>
            <person name="Scott J."/>
            <person name="Pierce K.A."/>
            <person name="Xavier R.J."/>
            <person name="Alm E.J."/>
        </authorList>
    </citation>
    <scope>NUCLEOTIDE SEQUENCE</scope>
    <source>
        <strain evidence="6">BIOML-A179</strain>
    </source>
</reference>
<organism evidence="6">
    <name type="scientific">Turicibacter sanguinis</name>
    <dbReference type="NCBI Taxonomy" id="154288"/>
    <lineage>
        <taxon>Bacteria</taxon>
        <taxon>Bacillati</taxon>
        <taxon>Bacillota</taxon>
        <taxon>Erysipelotrichia</taxon>
        <taxon>Erysipelotrichales</taxon>
        <taxon>Turicibacteraceae</taxon>
        <taxon>Turicibacter</taxon>
    </lineage>
</organism>
<evidence type="ECO:0000313" key="6">
    <source>
        <dbReference type="EMBL" id="MTL95186.1"/>
    </source>
</evidence>
<protein>
    <submittedName>
        <fullName evidence="6">ABC transporter permease</fullName>
    </submittedName>
</protein>
<keyword evidence="4" id="KW-0472">Membrane</keyword>
<dbReference type="PANTHER" id="PTHR43027:SF1">
    <property type="entry name" value="DOXORUBICIN RESISTANCE ABC TRANSPORTER PERMEASE PROTEIN DRRC-RELATED"/>
    <property type="match status" value="1"/>
</dbReference>
<dbReference type="RefSeq" id="WP_129821194.1">
    <property type="nucleotide sequence ID" value="NZ_RCYV01000001.1"/>
</dbReference>
<dbReference type="InterPro" id="IPR052902">
    <property type="entry name" value="ABC-2_transporter"/>
</dbReference>
<dbReference type="EMBL" id="WMQV01000034">
    <property type="protein sequence ID" value="MTL95186.1"/>
    <property type="molecule type" value="Genomic_DNA"/>
</dbReference>
<dbReference type="PANTHER" id="PTHR43027">
    <property type="entry name" value="DOXORUBICIN RESISTANCE ABC TRANSPORTER PERMEASE PROTEIN DRRC-RELATED"/>
    <property type="match status" value="1"/>
</dbReference>
<feature type="domain" description="ABC-2 type transporter transmembrane" evidence="5">
    <location>
        <begin position="21"/>
        <end position="349"/>
    </location>
</feature>
<proteinExistence type="predicted"/>
<dbReference type="AlphaFoldDB" id="A0A6I3N9Q9"/>
<evidence type="ECO:0000259" key="5">
    <source>
        <dbReference type="Pfam" id="PF12698"/>
    </source>
</evidence>
<dbReference type="InterPro" id="IPR013525">
    <property type="entry name" value="ABC2_TM"/>
</dbReference>
<accession>A0A6I3N9Q9</accession>
<evidence type="ECO:0000256" key="4">
    <source>
        <dbReference type="ARBA" id="ARBA00023136"/>
    </source>
</evidence>
<comment type="caution">
    <text evidence="6">The sequence shown here is derived from an EMBL/GenBank/DDBJ whole genome shotgun (WGS) entry which is preliminary data.</text>
</comment>
<dbReference type="GO" id="GO:0140359">
    <property type="term" value="F:ABC-type transporter activity"/>
    <property type="evidence" value="ECO:0007669"/>
    <property type="project" value="InterPro"/>
</dbReference>
<dbReference type="Pfam" id="PF12698">
    <property type="entry name" value="ABC2_membrane_3"/>
    <property type="match status" value="1"/>
</dbReference>
<keyword evidence="2" id="KW-0812">Transmembrane</keyword>
<dbReference type="GO" id="GO:0016020">
    <property type="term" value="C:membrane"/>
    <property type="evidence" value="ECO:0007669"/>
    <property type="project" value="UniProtKB-SubCell"/>
</dbReference>
<evidence type="ECO:0000256" key="2">
    <source>
        <dbReference type="ARBA" id="ARBA00022692"/>
    </source>
</evidence>
<dbReference type="Gene3D" id="3.40.1710.10">
    <property type="entry name" value="abc type-2 transporter like domain"/>
    <property type="match status" value="1"/>
</dbReference>